<feature type="compositionally biased region" description="Basic and acidic residues" evidence="1">
    <location>
        <begin position="294"/>
        <end position="310"/>
    </location>
</feature>
<evidence type="ECO:0000256" key="1">
    <source>
        <dbReference type="SAM" id="MobiDB-lite"/>
    </source>
</evidence>
<sequence length="356" mass="39699">MGNEVLDQQLFAFASNAISVLSSTTQNIQPHTKSVTSLLIQLEAIVKVIYELEEAVQTKTDIDLSALRLPISYCGTVCEQFNDQVQHQLAHFNNDSERLRGWVRLRYMGGGVDDTKELLSVCDLTLSISLANMHLRLKSLVTIEDFNAHVDSIKAAEFDIKTQIEALEVKFESMPDETTAQPEKDSSERQQLTEQRRYLLHCLQICVQLFEHVEEIEVQRKVRPGSTYSRGHPGSNISTISNYSRGDSVQFMVSADRTIIDGSNRALGPRVRQVGGHLDNTSIQKLSSDFASTDAKHNDNEASRTHRDDSSPANSSDPRSVFKSLDRRNFTALPSQLALEASATPNTSDASMYIAH</sequence>
<proteinExistence type="predicted"/>
<feature type="region of interest" description="Disordered" evidence="1">
    <location>
        <begin position="290"/>
        <end position="325"/>
    </location>
</feature>
<comment type="caution">
    <text evidence="3">The sequence shown here is derived from an EMBL/GenBank/DDBJ whole genome shotgun (WGS) entry which is preliminary data.</text>
</comment>
<feature type="region of interest" description="Disordered" evidence="1">
    <location>
        <begin position="171"/>
        <end position="191"/>
    </location>
</feature>
<dbReference type="Proteomes" id="UP001610446">
    <property type="component" value="Unassembled WGS sequence"/>
</dbReference>
<gene>
    <name evidence="3" type="ORF">BJY01DRAFT_221144</name>
</gene>
<evidence type="ECO:0000313" key="3">
    <source>
        <dbReference type="EMBL" id="KAL2837298.1"/>
    </source>
</evidence>
<feature type="domain" description="Azaphilone pigments biosynthesis cluster protein L N-terminal" evidence="2">
    <location>
        <begin position="10"/>
        <end position="206"/>
    </location>
</feature>
<dbReference type="InterPro" id="IPR031348">
    <property type="entry name" value="PigL_N"/>
</dbReference>
<dbReference type="Pfam" id="PF17111">
    <property type="entry name" value="PigL_N"/>
    <property type="match status" value="1"/>
</dbReference>
<keyword evidence="4" id="KW-1185">Reference proteome</keyword>
<evidence type="ECO:0000259" key="2">
    <source>
        <dbReference type="Pfam" id="PF17111"/>
    </source>
</evidence>
<name>A0ABR4JE99_9EURO</name>
<evidence type="ECO:0000313" key="4">
    <source>
        <dbReference type="Proteomes" id="UP001610446"/>
    </source>
</evidence>
<organism evidence="3 4">
    <name type="scientific">Aspergillus pseudoustus</name>
    <dbReference type="NCBI Taxonomy" id="1810923"/>
    <lineage>
        <taxon>Eukaryota</taxon>
        <taxon>Fungi</taxon>
        <taxon>Dikarya</taxon>
        <taxon>Ascomycota</taxon>
        <taxon>Pezizomycotina</taxon>
        <taxon>Eurotiomycetes</taxon>
        <taxon>Eurotiomycetidae</taxon>
        <taxon>Eurotiales</taxon>
        <taxon>Aspergillaceae</taxon>
        <taxon>Aspergillus</taxon>
        <taxon>Aspergillus subgen. Nidulantes</taxon>
    </lineage>
</organism>
<accession>A0ABR4JE99</accession>
<reference evidence="3 4" key="1">
    <citation type="submission" date="2024-07" db="EMBL/GenBank/DDBJ databases">
        <title>Section-level genome sequencing and comparative genomics of Aspergillus sections Usti and Cavernicolus.</title>
        <authorList>
            <consortium name="Lawrence Berkeley National Laboratory"/>
            <person name="Nybo J.L."/>
            <person name="Vesth T.C."/>
            <person name="Theobald S."/>
            <person name="Frisvad J.C."/>
            <person name="Larsen T.O."/>
            <person name="Kjaerboelling I."/>
            <person name="Rothschild-Mancinelli K."/>
            <person name="Lyhne E.K."/>
            <person name="Kogle M.E."/>
            <person name="Barry K."/>
            <person name="Clum A."/>
            <person name="Na H."/>
            <person name="Ledsgaard L."/>
            <person name="Lin J."/>
            <person name="Lipzen A."/>
            <person name="Kuo A."/>
            <person name="Riley R."/>
            <person name="Mondo S."/>
            <person name="Labutti K."/>
            <person name="Haridas S."/>
            <person name="Pangalinan J."/>
            <person name="Salamov A.A."/>
            <person name="Simmons B.A."/>
            <person name="Magnuson J.K."/>
            <person name="Chen J."/>
            <person name="Drula E."/>
            <person name="Henrissat B."/>
            <person name="Wiebenga A."/>
            <person name="Lubbers R.J."/>
            <person name="Gomes A.C."/>
            <person name="Makela M.R."/>
            <person name="Stajich J."/>
            <person name="Grigoriev I.V."/>
            <person name="Mortensen U.H."/>
            <person name="De Vries R.P."/>
            <person name="Baker S.E."/>
            <person name="Andersen M.R."/>
        </authorList>
    </citation>
    <scope>NUCLEOTIDE SEQUENCE [LARGE SCALE GENOMIC DNA]</scope>
    <source>
        <strain evidence="3 4">CBS 123904</strain>
    </source>
</reference>
<protein>
    <recommendedName>
        <fullName evidence="2">Azaphilone pigments biosynthesis cluster protein L N-terminal domain-containing protein</fullName>
    </recommendedName>
</protein>
<dbReference type="EMBL" id="JBFXLU010000163">
    <property type="protein sequence ID" value="KAL2837298.1"/>
    <property type="molecule type" value="Genomic_DNA"/>
</dbReference>